<keyword evidence="13" id="KW-0808">Transferase</keyword>
<evidence type="ECO:0000256" key="9">
    <source>
        <dbReference type="ARBA" id="ARBA00025246"/>
    </source>
</evidence>
<comment type="caution">
    <text evidence="13">The sequence shown here is derived from an EMBL/GenBank/DDBJ whole genome shotgun (WGS) entry which is preliminary data.</text>
</comment>
<dbReference type="InterPro" id="IPR041715">
    <property type="entry name" value="HisRS-like_core"/>
</dbReference>
<dbReference type="Gene3D" id="3.30.930.10">
    <property type="entry name" value="Bira Bifunctional Protein, Domain 2"/>
    <property type="match status" value="1"/>
</dbReference>
<evidence type="ECO:0000256" key="10">
    <source>
        <dbReference type="HAMAP-Rule" id="MF_00125"/>
    </source>
</evidence>
<evidence type="ECO:0000313" key="13">
    <source>
        <dbReference type="EMBL" id="MBB5173440.1"/>
    </source>
</evidence>
<evidence type="ECO:0000256" key="1">
    <source>
        <dbReference type="ARBA" id="ARBA00004496"/>
    </source>
</evidence>
<dbReference type="Pfam" id="PF21996">
    <property type="entry name" value="HisZ-like"/>
    <property type="match status" value="1"/>
</dbReference>
<name>A0A840QPZ8_9BACI</name>
<dbReference type="EMBL" id="JACHHB010000006">
    <property type="protein sequence ID" value="MBB5173440.1"/>
    <property type="molecule type" value="Genomic_DNA"/>
</dbReference>
<dbReference type="UniPathway" id="UPA00031">
    <property type="reaction ID" value="UER00006"/>
</dbReference>
<dbReference type="GO" id="GO:0140096">
    <property type="term" value="F:catalytic activity, acting on a protein"/>
    <property type="evidence" value="ECO:0007669"/>
    <property type="project" value="UniProtKB-ARBA"/>
</dbReference>
<keyword evidence="13" id="KW-0328">Glycosyltransferase</keyword>
<evidence type="ECO:0000313" key="14">
    <source>
        <dbReference type="Proteomes" id="UP000551878"/>
    </source>
</evidence>
<feature type="binding site" evidence="11">
    <location>
        <begin position="274"/>
        <end position="275"/>
    </location>
    <ligand>
        <name>L-histidine</name>
        <dbReference type="ChEBI" id="CHEBI:57595"/>
    </ligand>
</feature>
<keyword evidence="8 10" id="KW-0368">Histidine biosynthesis</keyword>
<proteinExistence type="inferred from homology"/>
<gene>
    <name evidence="10" type="primary">hisZ</name>
    <name evidence="13" type="ORF">HNQ41_001627</name>
</gene>
<reference evidence="13 14" key="1">
    <citation type="submission" date="2020-08" db="EMBL/GenBank/DDBJ databases">
        <title>Genomic Encyclopedia of Type Strains, Phase IV (KMG-IV): sequencing the most valuable type-strain genomes for metagenomic binning, comparative biology and taxonomic classification.</title>
        <authorList>
            <person name="Goeker M."/>
        </authorList>
    </citation>
    <scope>NUCLEOTIDE SEQUENCE [LARGE SCALE GENOMIC DNA]</scope>
    <source>
        <strain evidence="13 14">DSM 24696</strain>
    </source>
</reference>
<dbReference type="NCBIfam" id="TIGR00443">
    <property type="entry name" value="hisZ_biosyn_reg"/>
    <property type="match status" value="1"/>
</dbReference>
<comment type="subunit">
    <text evidence="4 10">Heteromultimer composed of HisG and HisZ subunits.</text>
</comment>
<evidence type="ECO:0000256" key="4">
    <source>
        <dbReference type="ARBA" id="ARBA00011496"/>
    </source>
</evidence>
<evidence type="ECO:0000256" key="5">
    <source>
        <dbReference type="ARBA" id="ARBA00020397"/>
    </source>
</evidence>
<dbReference type="HAMAP" id="MF_00125">
    <property type="entry name" value="HisZ"/>
    <property type="match status" value="1"/>
</dbReference>
<dbReference type="Proteomes" id="UP000551878">
    <property type="component" value="Unassembled WGS sequence"/>
</dbReference>
<dbReference type="InterPro" id="IPR004516">
    <property type="entry name" value="HisRS/HisZ"/>
</dbReference>
<dbReference type="PANTHER" id="PTHR43707:SF1">
    <property type="entry name" value="HISTIDINE--TRNA LIGASE, MITOCHONDRIAL-RELATED"/>
    <property type="match status" value="1"/>
</dbReference>
<dbReference type="SUPFAM" id="SSF55681">
    <property type="entry name" value="Class II aaRS and biotin synthetases"/>
    <property type="match status" value="1"/>
</dbReference>
<dbReference type="NCBIfam" id="NF008941">
    <property type="entry name" value="PRK12292.2-4"/>
    <property type="match status" value="1"/>
</dbReference>
<protein>
    <recommendedName>
        <fullName evidence="5 10">ATP phosphoribosyltransferase regulatory subunit</fullName>
    </recommendedName>
</protein>
<organism evidence="13 14">
    <name type="scientific">Texcoconibacillus texcoconensis</name>
    <dbReference type="NCBI Taxonomy" id="1095777"/>
    <lineage>
        <taxon>Bacteria</taxon>
        <taxon>Bacillati</taxon>
        <taxon>Bacillota</taxon>
        <taxon>Bacilli</taxon>
        <taxon>Bacillales</taxon>
        <taxon>Bacillaceae</taxon>
        <taxon>Texcoconibacillus</taxon>
    </lineage>
</organism>
<evidence type="ECO:0000256" key="7">
    <source>
        <dbReference type="ARBA" id="ARBA00022605"/>
    </source>
</evidence>
<dbReference type="GO" id="GO:0004821">
    <property type="term" value="F:histidine-tRNA ligase activity"/>
    <property type="evidence" value="ECO:0007669"/>
    <property type="project" value="InterPro"/>
</dbReference>
<dbReference type="GO" id="GO:0005737">
    <property type="term" value="C:cytoplasm"/>
    <property type="evidence" value="ECO:0007669"/>
    <property type="project" value="UniProtKB-SubCell"/>
</dbReference>
<keyword evidence="14" id="KW-1185">Reference proteome</keyword>
<comment type="function">
    <text evidence="9 10">Required for the first step of histidine biosynthesis. May allow the feedback regulation of ATP phosphoribosyltransferase activity by histidine.</text>
</comment>
<dbReference type="CDD" id="cd00773">
    <property type="entry name" value="HisRS-like_core"/>
    <property type="match status" value="1"/>
</dbReference>
<dbReference type="GO" id="GO:0006427">
    <property type="term" value="P:histidyl-tRNA aminoacylation"/>
    <property type="evidence" value="ECO:0007669"/>
    <property type="project" value="InterPro"/>
</dbReference>
<evidence type="ECO:0000259" key="12">
    <source>
        <dbReference type="PROSITE" id="PS50862"/>
    </source>
</evidence>
<feature type="binding site" evidence="11">
    <location>
        <position position="111"/>
    </location>
    <ligand>
        <name>L-histidine</name>
        <dbReference type="ChEBI" id="CHEBI:57595"/>
    </ligand>
</feature>
<dbReference type="InterPro" id="IPR004517">
    <property type="entry name" value="HisZ"/>
</dbReference>
<evidence type="ECO:0000256" key="3">
    <source>
        <dbReference type="ARBA" id="ARBA00005539"/>
    </source>
</evidence>
<dbReference type="AlphaFoldDB" id="A0A840QPZ8"/>
<evidence type="ECO:0000256" key="8">
    <source>
        <dbReference type="ARBA" id="ARBA00023102"/>
    </source>
</evidence>
<dbReference type="InterPro" id="IPR006195">
    <property type="entry name" value="aa-tRNA-synth_II"/>
</dbReference>
<accession>A0A840QPZ8</accession>
<evidence type="ECO:0000256" key="11">
    <source>
        <dbReference type="PIRSR" id="PIRSR001549-1"/>
    </source>
</evidence>
<dbReference type="Pfam" id="PF13393">
    <property type="entry name" value="tRNA-synt_His"/>
    <property type="match status" value="1"/>
</dbReference>
<dbReference type="GO" id="GO:0016757">
    <property type="term" value="F:glycosyltransferase activity"/>
    <property type="evidence" value="ECO:0007669"/>
    <property type="project" value="UniProtKB-KW"/>
</dbReference>
<keyword evidence="6 10" id="KW-0963">Cytoplasm</keyword>
<dbReference type="InterPro" id="IPR045864">
    <property type="entry name" value="aa-tRNA-synth_II/BPL/LPL"/>
</dbReference>
<comment type="miscellaneous">
    <text evidence="10">This function is generally fulfilled by the C-terminal part of HisG, which is missing in some bacteria such as this one.</text>
</comment>
<dbReference type="InterPro" id="IPR053846">
    <property type="entry name" value="HisZ-C"/>
</dbReference>
<comment type="similarity">
    <text evidence="3 10">Belongs to the class-II aminoacyl-tRNA synthetase family. HisZ subfamily.</text>
</comment>
<comment type="subcellular location">
    <subcellularLocation>
        <location evidence="1 10">Cytoplasm</location>
    </subcellularLocation>
</comment>
<evidence type="ECO:0000256" key="2">
    <source>
        <dbReference type="ARBA" id="ARBA00004667"/>
    </source>
</evidence>
<dbReference type="Gene3D" id="3.40.50.12590">
    <property type="match status" value="1"/>
</dbReference>
<dbReference type="PIRSF" id="PIRSF001549">
    <property type="entry name" value="His-tRNA_synth"/>
    <property type="match status" value="1"/>
</dbReference>
<feature type="binding site" evidence="11">
    <location>
        <position position="129"/>
    </location>
    <ligand>
        <name>L-histidine</name>
        <dbReference type="ChEBI" id="CHEBI:57595"/>
    </ligand>
</feature>
<evidence type="ECO:0000256" key="6">
    <source>
        <dbReference type="ARBA" id="ARBA00022490"/>
    </source>
</evidence>
<dbReference type="PROSITE" id="PS50862">
    <property type="entry name" value="AA_TRNA_LIGASE_II"/>
    <property type="match status" value="1"/>
</dbReference>
<keyword evidence="7 10" id="KW-0028">Amino-acid biosynthesis</keyword>
<dbReference type="GO" id="GO:0000105">
    <property type="term" value="P:L-histidine biosynthetic process"/>
    <property type="evidence" value="ECO:0007669"/>
    <property type="project" value="UniProtKB-UniRule"/>
</dbReference>
<feature type="domain" description="Aminoacyl-transfer RNA synthetases class-II family profile" evidence="12">
    <location>
        <begin position="12"/>
        <end position="324"/>
    </location>
</feature>
<sequence>MVKPLMFEKPTGMRDTLPNLYRVKESIRKKTSTEMRQWGYEPIETPTLEYFDTVGYASAILEQQLFKLLDQQGHPLVLRPDMTAPIARIAASTLKEKQRPVRLTYDANVFRAQQREGGKTAEFEQVGVELIGDETVSADGEVIALMLSAMNRIELQDVQVAIGNVAFVHALLIDILGSEERAEVLKRYLYEKNYVGFRRHVESLSLSSIDKRRLEKLLKLRGGREVLDEAYGIAETEEARQALDDLVQLSDVLTSFGVEENVRFDLNLLMHMSYYTGVVFEAYSSNLGYPIGSGGRYDELLRRFDQQEAATGFGLRLDLLVEALGSAEVEQEQSTCLIFSHERRAEAVREAKRLRENGETVVLQDIAGIADVDAFSQAYPKVEYLIGTNGGGSSE</sequence>
<feature type="binding site" evidence="11">
    <location>
        <position position="125"/>
    </location>
    <ligand>
        <name>L-histidine</name>
        <dbReference type="ChEBI" id="CHEBI:57595"/>
    </ligand>
</feature>
<feature type="binding site" evidence="11">
    <location>
        <begin position="81"/>
        <end position="83"/>
    </location>
    <ligand>
        <name>L-histidine</name>
        <dbReference type="ChEBI" id="CHEBI:57595"/>
    </ligand>
</feature>
<dbReference type="PANTHER" id="PTHR43707">
    <property type="entry name" value="HISTIDYL-TRNA SYNTHETASE"/>
    <property type="match status" value="1"/>
</dbReference>
<dbReference type="RefSeq" id="WP_184663886.1">
    <property type="nucleotide sequence ID" value="NZ_JACHHB010000006.1"/>
</dbReference>
<comment type="pathway">
    <text evidence="2 10">Amino-acid biosynthesis; L-histidine biosynthesis; L-histidine from 5-phospho-alpha-D-ribose 1-diphosphate: step 1/9.</text>
</comment>